<dbReference type="HAMAP" id="MF_00073">
    <property type="entry name" value="NusB"/>
    <property type="match status" value="1"/>
</dbReference>
<dbReference type="EMBL" id="DXAQ01000086">
    <property type="protein sequence ID" value="HIZ89394.1"/>
    <property type="molecule type" value="Genomic_DNA"/>
</dbReference>
<protein>
    <recommendedName>
        <fullName evidence="6">Transcription antitermination protein NusB</fullName>
    </recommendedName>
    <alternativeName>
        <fullName evidence="6">Antitermination factor NusB</fullName>
    </alternativeName>
</protein>
<evidence type="ECO:0000256" key="6">
    <source>
        <dbReference type="HAMAP-Rule" id="MF_00073"/>
    </source>
</evidence>
<dbReference type="InterPro" id="IPR011605">
    <property type="entry name" value="NusB_fam"/>
</dbReference>
<gene>
    <name evidence="6 8" type="primary">nusB</name>
    <name evidence="8" type="ORF">H9804_05580</name>
</gene>
<evidence type="ECO:0000256" key="2">
    <source>
        <dbReference type="ARBA" id="ARBA00022814"/>
    </source>
</evidence>
<dbReference type="PANTHER" id="PTHR11078">
    <property type="entry name" value="N UTILIZATION SUBSTANCE PROTEIN B-RELATED"/>
    <property type="match status" value="1"/>
</dbReference>
<reference evidence="8" key="2">
    <citation type="submission" date="2021-04" db="EMBL/GenBank/DDBJ databases">
        <authorList>
            <person name="Gilroy R."/>
        </authorList>
    </citation>
    <scope>NUCLEOTIDE SEQUENCE</scope>
    <source>
        <strain evidence="8">ChiW4-1371</strain>
    </source>
</reference>
<dbReference type="InterPro" id="IPR006027">
    <property type="entry name" value="NusB_RsmB_TIM44"/>
</dbReference>
<dbReference type="GO" id="GO:0003723">
    <property type="term" value="F:RNA binding"/>
    <property type="evidence" value="ECO:0007669"/>
    <property type="project" value="UniProtKB-UniRule"/>
</dbReference>
<dbReference type="AlphaFoldDB" id="A0A9D2GUI1"/>
<proteinExistence type="inferred from homology"/>
<evidence type="ECO:0000259" key="7">
    <source>
        <dbReference type="Pfam" id="PF01029"/>
    </source>
</evidence>
<name>A0A9D2GUI1_9BACT</name>
<evidence type="ECO:0000313" key="8">
    <source>
        <dbReference type="EMBL" id="HIZ89394.1"/>
    </source>
</evidence>
<dbReference type="Proteomes" id="UP000824176">
    <property type="component" value="Unassembled WGS sequence"/>
</dbReference>
<dbReference type="GO" id="GO:0031564">
    <property type="term" value="P:transcription antitermination"/>
    <property type="evidence" value="ECO:0007669"/>
    <property type="project" value="UniProtKB-KW"/>
</dbReference>
<evidence type="ECO:0000256" key="1">
    <source>
        <dbReference type="ARBA" id="ARBA00005952"/>
    </source>
</evidence>
<dbReference type="Pfam" id="PF01029">
    <property type="entry name" value="NusB"/>
    <property type="match status" value="1"/>
</dbReference>
<organism evidence="8 9">
    <name type="scientific">Candidatus Mucispirillum faecigallinarum</name>
    <dbReference type="NCBI Taxonomy" id="2838699"/>
    <lineage>
        <taxon>Bacteria</taxon>
        <taxon>Pseudomonadati</taxon>
        <taxon>Deferribacterota</taxon>
        <taxon>Deferribacteres</taxon>
        <taxon>Deferribacterales</taxon>
        <taxon>Mucispirillaceae</taxon>
        <taxon>Mucispirillum</taxon>
    </lineage>
</organism>
<dbReference type="NCBIfam" id="TIGR01951">
    <property type="entry name" value="nusB"/>
    <property type="match status" value="1"/>
</dbReference>
<comment type="similarity">
    <text evidence="1 6">Belongs to the NusB family.</text>
</comment>
<keyword evidence="5 6" id="KW-0804">Transcription</keyword>
<keyword evidence="4 6" id="KW-0805">Transcription regulation</keyword>
<keyword evidence="3 6" id="KW-0694">RNA-binding</keyword>
<keyword evidence="2 6" id="KW-0889">Transcription antitermination</keyword>
<dbReference type="Gene3D" id="1.10.940.10">
    <property type="entry name" value="NusB-like"/>
    <property type="match status" value="1"/>
</dbReference>
<dbReference type="GO" id="GO:0005829">
    <property type="term" value="C:cytosol"/>
    <property type="evidence" value="ECO:0007669"/>
    <property type="project" value="TreeGrafter"/>
</dbReference>
<dbReference type="PANTHER" id="PTHR11078:SF3">
    <property type="entry name" value="ANTITERMINATION NUSB DOMAIN-CONTAINING PROTEIN"/>
    <property type="match status" value="1"/>
</dbReference>
<dbReference type="InterPro" id="IPR035926">
    <property type="entry name" value="NusB-like_sf"/>
</dbReference>
<comment type="function">
    <text evidence="6">Involved in transcription antitermination. Required for transcription of ribosomal RNA (rRNA) genes. Binds specifically to the boxA antiterminator sequence of the ribosomal RNA (rrn) operons.</text>
</comment>
<dbReference type="GO" id="GO:0006353">
    <property type="term" value="P:DNA-templated transcription termination"/>
    <property type="evidence" value="ECO:0007669"/>
    <property type="project" value="UniProtKB-UniRule"/>
</dbReference>
<accession>A0A9D2GUI1</accession>
<sequence length="144" mass="16498">MKRKRTKGRDYAIQMLYSAALADNSVEETKSSFRLEYADESSDVLDFADKLFETAFKNKEKDEAIISELINKNWTIDRIGAIERCILRLGISELFEGDAPYYAVIDDYVTLAKNYGDEKSASFVNGILENVKNKFSIELDNDRK</sequence>
<reference evidence="8" key="1">
    <citation type="journal article" date="2021" name="PeerJ">
        <title>Extensive microbial diversity within the chicken gut microbiome revealed by metagenomics and culture.</title>
        <authorList>
            <person name="Gilroy R."/>
            <person name="Ravi A."/>
            <person name="Getino M."/>
            <person name="Pursley I."/>
            <person name="Horton D.L."/>
            <person name="Alikhan N.F."/>
            <person name="Baker D."/>
            <person name="Gharbi K."/>
            <person name="Hall N."/>
            <person name="Watson M."/>
            <person name="Adriaenssens E.M."/>
            <person name="Foster-Nyarko E."/>
            <person name="Jarju S."/>
            <person name="Secka A."/>
            <person name="Antonio M."/>
            <person name="Oren A."/>
            <person name="Chaudhuri R.R."/>
            <person name="La Ragione R."/>
            <person name="Hildebrand F."/>
            <person name="Pallen M.J."/>
        </authorList>
    </citation>
    <scope>NUCLEOTIDE SEQUENCE</scope>
    <source>
        <strain evidence="8">ChiW4-1371</strain>
    </source>
</reference>
<comment type="caution">
    <text evidence="8">The sequence shown here is derived from an EMBL/GenBank/DDBJ whole genome shotgun (WGS) entry which is preliminary data.</text>
</comment>
<evidence type="ECO:0000256" key="3">
    <source>
        <dbReference type="ARBA" id="ARBA00022884"/>
    </source>
</evidence>
<feature type="domain" description="NusB/RsmB/TIM44" evidence="7">
    <location>
        <begin position="7"/>
        <end position="132"/>
    </location>
</feature>
<evidence type="ECO:0000313" key="9">
    <source>
        <dbReference type="Proteomes" id="UP000824176"/>
    </source>
</evidence>
<evidence type="ECO:0000256" key="5">
    <source>
        <dbReference type="ARBA" id="ARBA00023163"/>
    </source>
</evidence>
<evidence type="ECO:0000256" key="4">
    <source>
        <dbReference type="ARBA" id="ARBA00023015"/>
    </source>
</evidence>
<dbReference type="SUPFAM" id="SSF48013">
    <property type="entry name" value="NusB-like"/>
    <property type="match status" value="1"/>
</dbReference>